<dbReference type="PANTHER" id="PTHR21621:SF0">
    <property type="entry name" value="BETA-CITRYLGLUTAMATE SYNTHASE B-RELATED"/>
    <property type="match status" value="1"/>
</dbReference>
<protein>
    <recommendedName>
        <fullName evidence="8">ATP-grasp domain-containing protein</fullName>
    </recommendedName>
</protein>
<keyword evidence="1" id="KW-0547">Nucleotide-binding</keyword>
<dbReference type="Gene3D" id="3.30.470.20">
    <property type="entry name" value="ATP-grasp fold, B domain"/>
    <property type="match status" value="2"/>
</dbReference>
<dbReference type="InterPro" id="IPR001792">
    <property type="entry name" value="Acylphosphatase-like_dom"/>
</dbReference>
<dbReference type="InterPro" id="IPR011761">
    <property type="entry name" value="ATP-grasp"/>
</dbReference>
<dbReference type="Proteomes" id="UP001500236">
    <property type="component" value="Unassembled WGS sequence"/>
</dbReference>
<dbReference type="InterPro" id="IPR036046">
    <property type="entry name" value="Acylphosphatase-like_dom_sf"/>
</dbReference>
<evidence type="ECO:0000259" key="4">
    <source>
        <dbReference type="PROSITE" id="PS50975"/>
    </source>
</evidence>
<evidence type="ECO:0008006" key="8">
    <source>
        <dbReference type="Google" id="ProtNLM"/>
    </source>
</evidence>
<comment type="caution">
    <text evidence="2">Lacks conserved residue(s) required for the propagation of feature annotation.</text>
</comment>
<dbReference type="InterPro" id="IPR005479">
    <property type="entry name" value="CPAse_ATP-bd"/>
</dbReference>
<keyword evidence="1" id="KW-0067">ATP-binding</keyword>
<evidence type="ECO:0000259" key="5">
    <source>
        <dbReference type="PROSITE" id="PS51160"/>
    </source>
</evidence>
<proteinExistence type="predicted"/>
<sequence>MTEPHVYEIAAHMAPFGKRPLSTVLLERECLRHGLTTLRSGALTFTAADPAGRRMAFSRTGSVLNSNPAAPVARNKQSTRLLLEQAGVPTPRGRRFSRTGLQAALAFAEQIGWPVVCKPVEGAEGRGVVTGIRDAEELRWAFRAAVDAARGAREVLVEEHIEAEAYRVIVLEGVAVSALISRRGAVVGDGGHTVEELIDARQRLREMNPHLIGRPIPRGEPLERLLARQGAALDTVLEPGVRVEYSYGSNTHQGGEHEQVLQDMHPSLIDAACRAVAQIPGLGSAGVDFLIEDISRPVDQQRAAICEINSVPAIDSHEYPVYGPPLPLAAQMVSRAAAAAGLRLSTPESDEAEKTEKAEKADTLSVEMTITGRLPRREHAEWFTDQARAMGLRGTYRRLDERTARAVVAGPAEHVGVFLSLAYEGSARSTVRTIESRPCPTPAESGFAVLPDGAPSVSTAEPLPEEAARGALRGHEEDTWLVHTALLEAGLSTRALPGGSLAASPRGTRPGPHVPSVPFTHMRSVGATFGGGSMTRDRAVLWPVLEARGVPTPQWRRFRVGAVELMTEFAETLGWPVAIGARGSADDAVAEDAAALAAAARVRAEEGRRSVIVSSCRPGRRVDLLTTERAVLAAVESGPDGGTVIPVERLSPGLRGMALRAFAEVPGVSLAQVRLAVSDPEAPLGAQQTVVVEDIAPPRPLSTFSAGGYRDALSLARTLVGQELDRAGLVDRDAGTEAGQIEQTRQLVALGVPAPEEAAQRLEDRAAVVGCRCDAAQVDREEATLRAEVSGRPAELALLACLLLSSRSGPRADAVLLS</sequence>
<gene>
    <name evidence="6" type="ORF">GCM10010529_27470</name>
</gene>
<evidence type="ECO:0000256" key="1">
    <source>
        <dbReference type="PROSITE-ProRule" id="PRU00409"/>
    </source>
</evidence>
<evidence type="ECO:0000313" key="7">
    <source>
        <dbReference type="Proteomes" id="UP001500236"/>
    </source>
</evidence>
<evidence type="ECO:0000256" key="3">
    <source>
        <dbReference type="SAM" id="MobiDB-lite"/>
    </source>
</evidence>
<dbReference type="Gene3D" id="3.30.70.100">
    <property type="match status" value="1"/>
</dbReference>
<comment type="caution">
    <text evidence="6">The sequence shown here is derived from an EMBL/GenBank/DDBJ whole genome shotgun (WGS) entry which is preliminary data.</text>
</comment>
<feature type="region of interest" description="Disordered" evidence="3">
    <location>
        <begin position="498"/>
        <end position="519"/>
    </location>
</feature>
<feature type="domain" description="ATP-grasp" evidence="4">
    <location>
        <begin position="80"/>
        <end position="337"/>
    </location>
</feature>
<evidence type="ECO:0000256" key="2">
    <source>
        <dbReference type="PROSITE-ProRule" id="PRU00520"/>
    </source>
</evidence>
<organism evidence="6 7">
    <name type="scientific">Nesterenkonia aethiopica</name>
    <dbReference type="NCBI Taxonomy" id="269144"/>
    <lineage>
        <taxon>Bacteria</taxon>
        <taxon>Bacillati</taxon>
        <taxon>Actinomycetota</taxon>
        <taxon>Actinomycetes</taxon>
        <taxon>Micrococcales</taxon>
        <taxon>Micrococcaceae</taxon>
        <taxon>Nesterenkonia</taxon>
    </lineage>
</organism>
<dbReference type="PROSITE" id="PS50975">
    <property type="entry name" value="ATP_GRASP"/>
    <property type="match status" value="1"/>
</dbReference>
<dbReference type="Pfam" id="PF02786">
    <property type="entry name" value="CPSase_L_D2"/>
    <property type="match status" value="1"/>
</dbReference>
<dbReference type="SUPFAM" id="SSF56059">
    <property type="entry name" value="Glutathione synthetase ATP-binding domain-like"/>
    <property type="match status" value="2"/>
</dbReference>
<evidence type="ECO:0000313" key="6">
    <source>
        <dbReference type="EMBL" id="GAA3074086.1"/>
    </source>
</evidence>
<dbReference type="PROSITE" id="PS51160">
    <property type="entry name" value="ACYLPHOSPHATASE_3"/>
    <property type="match status" value="1"/>
</dbReference>
<keyword evidence="7" id="KW-1185">Reference proteome</keyword>
<dbReference type="RefSeq" id="WP_344683245.1">
    <property type="nucleotide sequence ID" value="NZ_BAAAVT010000021.1"/>
</dbReference>
<dbReference type="EMBL" id="BAAAVT010000021">
    <property type="protein sequence ID" value="GAA3074086.1"/>
    <property type="molecule type" value="Genomic_DNA"/>
</dbReference>
<feature type="domain" description="Acylphosphatase-like" evidence="5">
    <location>
        <begin position="365"/>
        <end position="451"/>
    </location>
</feature>
<name>A0ABP6M2V0_9MICC</name>
<dbReference type="SUPFAM" id="SSF54975">
    <property type="entry name" value="Acylphosphatase/BLUF domain-like"/>
    <property type="match status" value="1"/>
</dbReference>
<dbReference type="PANTHER" id="PTHR21621">
    <property type="entry name" value="RIBOSOMAL PROTEIN S6 MODIFICATION PROTEIN"/>
    <property type="match status" value="1"/>
</dbReference>
<accession>A0ABP6M2V0</accession>
<reference evidence="7" key="1">
    <citation type="journal article" date="2019" name="Int. J. Syst. Evol. Microbiol.">
        <title>The Global Catalogue of Microorganisms (GCM) 10K type strain sequencing project: providing services to taxonomists for standard genome sequencing and annotation.</title>
        <authorList>
            <consortium name="The Broad Institute Genomics Platform"/>
            <consortium name="The Broad Institute Genome Sequencing Center for Infectious Disease"/>
            <person name="Wu L."/>
            <person name="Ma J."/>
        </authorList>
    </citation>
    <scope>NUCLEOTIDE SEQUENCE [LARGE SCALE GENOMIC DNA]</scope>
    <source>
        <strain evidence="7">JCM 14309</strain>
    </source>
</reference>